<evidence type="ECO:0000259" key="4">
    <source>
        <dbReference type="PROSITE" id="PS50893"/>
    </source>
</evidence>
<name>A0A7W7ZBS4_9BACT</name>
<dbReference type="InterPro" id="IPR027417">
    <property type="entry name" value="P-loop_NTPase"/>
</dbReference>
<dbReference type="PROSITE" id="PS50893">
    <property type="entry name" value="ABC_TRANSPORTER_2"/>
    <property type="match status" value="1"/>
</dbReference>
<comment type="caution">
    <text evidence="5">The sequence shown here is derived from an EMBL/GenBank/DDBJ whole genome shotgun (WGS) entry which is preliminary data.</text>
</comment>
<dbReference type="AlphaFoldDB" id="A0A7W7ZBS4"/>
<evidence type="ECO:0000256" key="3">
    <source>
        <dbReference type="ARBA" id="ARBA00022840"/>
    </source>
</evidence>
<dbReference type="SMART" id="SM00382">
    <property type="entry name" value="AAA"/>
    <property type="match status" value="1"/>
</dbReference>
<keyword evidence="1" id="KW-0813">Transport</keyword>
<dbReference type="Gene3D" id="3.40.50.300">
    <property type="entry name" value="P-loop containing nucleotide triphosphate hydrolases"/>
    <property type="match status" value="1"/>
</dbReference>
<dbReference type="PANTHER" id="PTHR42781">
    <property type="entry name" value="SPERMIDINE/PUTRESCINE IMPORT ATP-BINDING PROTEIN POTA"/>
    <property type="match status" value="1"/>
</dbReference>
<dbReference type="InterPro" id="IPR017871">
    <property type="entry name" value="ABC_transporter-like_CS"/>
</dbReference>
<evidence type="ECO:0000256" key="2">
    <source>
        <dbReference type="ARBA" id="ARBA00022741"/>
    </source>
</evidence>
<dbReference type="EMBL" id="JACHIP010000002">
    <property type="protein sequence ID" value="MBB5056985.1"/>
    <property type="molecule type" value="Genomic_DNA"/>
</dbReference>
<dbReference type="Pfam" id="PF00005">
    <property type="entry name" value="ABC_tran"/>
    <property type="match status" value="1"/>
</dbReference>
<evidence type="ECO:0000313" key="6">
    <source>
        <dbReference type="Proteomes" id="UP000540989"/>
    </source>
</evidence>
<dbReference type="Proteomes" id="UP000540989">
    <property type="component" value="Unassembled WGS sequence"/>
</dbReference>
<keyword evidence="3 5" id="KW-0067">ATP-binding</keyword>
<dbReference type="InterPro" id="IPR003439">
    <property type="entry name" value="ABC_transporter-like_ATP-bd"/>
</dbReference>
<dbReference type="PROSITE" id="PS00211">
    <property type="entry name" value="ABC_TRANSPORTER_1"/>
    <property type="match status" value="1"/>
</dbReference>
<evidence type="ECO:0000256" key="1">
    <source>
        <dbReference type="ARBA" id="ARBA00022448"/>
    </source>
</evidence>
<evidence type="ECO:0000313" key="5">
    <source>
        <dbReference type="EMBL" id="MBB5056985.1"/>
    </source>
</evidence>
<dbReference type="CDD" id="cd03293">
    <property type="entry name" value="ABC_NrtD_SsuB_transporters"/>
    <property type="match status" value="1"/>
</dbReference>
<sequence>MVSGVSAPVKVANETGTVVAMPSPAATSIHVDGVSMCYPLAKKKQRTVLENISLEIEDGEFVVLLGETGCGKSTLLRMILGQERPTSGKVYVSGKAVERVDARSGYVPQKYSLFPDRTVLDNLTMGPETSKYHILGRLMPGFRSFRKQVRKEAMRQLEHMGLRPTDAGKYPHQLSGGMQQRVAIAQALMMKNRVLLMDEAFSALDPATRASLQRLLKTVWNESKPTIVFVTHNTAEALYLGTRLIVLARSSHEDHCGSKVALDMKLPGNEAGMSLKKNGQEFLDLVDYVERFSRGNRHDDQALDESAVDGEEEAV</sequence>
<keyword evidence="2" id="KW-0547">Nucleotide-binding</keyword>
<dbReference type="SUPFAM" id="SSF52540">
    <property type="entry name" value="P-loop containing nucleoside triphosphate hydrolases"/>
    <property type="match status" value="1"/>
</dbReference>
<dbReference type="InterPro" id="IPR003593">
    <property type="entry name" value="AAA+_ATPase"/>
</dbReference>
<protein>
    <submittedName>
        <fullName evidence="5">NitT/TauT family transport system ATP-binding protein</fullName>
    </submittedName>
</protein>
<dbReference type="RefSeq" id="WP_184215410.1">
    <property type="nucleotide sequence ID" value="NZ_JACHIP010000002.1"/>
</dbReference>
<feature type="domain" description="ABC transporter" evidence="4">
    <location>
        <begin position="29"/>
        <end position="274"/>
    </location>
</feature>
<proteinExistence type="predicted"/>
<keyword evidence="6" id="KW-1185">Reference proteome</keyword>
<dbReference type="GO" id="GO:0016887">
    <property type="term" value="F:ATP hydrolysis activity"/>
    <property type="evidence" value="ECO:0007669"/>
    <property type="project" value="InterPro"/>
</dbReference>
<dbReference type="InterPro" id="IPR050093">
    <property type="entry name" value="ABC_SmlMolc_Importer"/>
</dbReference>
<organism evidence="5 6">
    <name type="scientific">Granulicella aggregans</name>
    <dbReference type="NCBI Taxonomy" id="474949"/>
    <lineage>
        <taxon>Bacteria</taxon>
        <taxon>Pseudomonadati</taxon>
        <taxon>Acidobacteriota</taxon>
        <taxon>Terriglobia</taxon>
        <taxon>Terriglobales</taxon>
        <taxon>Acidobacteriaceae</taxon>
        <taxon>Granulicella</taxon>
    </lineage>
</organism>
<dbReference type="GO" id="GO:0005524">
    <property type="term" value="F:ATP binding"/>
    <property type="evidence" value="ECO:0007669"/>
    <property type="project" value="UniProtKB-KW"/>
</dbReference>
<gene>
    <name evidence="5" type="ORF">HDF16_001670</name>
</gene>
<accession>A0A7W7ZBS4</accession>
<dbReference type="PANTHER" id="PTHR42781:SF8">
    <property type="entry name" value="BICARBONATE TRANSPORT ATP-BINDING PROTEIN CMPC"/>
    <property type="match status" value="1"/>
</dbReference>
<reference evidence="5 6" key="1">
    <citation type="submission" date="2020-08" db="EMBL/GenBank/DDBJ databases">
        <title>Genomic Encyclopedia of Type Strains, Phase IV (KMG-V): Genome sequencing to study the core and pangenomes of soil and plant-associated prokaryotes.</title>
        <authorList>
            <person name="Whitman W."/>
        </authorList>
    </citation>
    <scope>NUCLEOTIDE SEQUENCE [LARGE SCALE GENOMIC DNA]</scope>
    <source>
        <strain evidence="5 6">M8UP14</strain>
    </source>
</reference>